<organism evidence="2 3">
    <name type="scientific">Solanum commersonii</name>
    <name type="common">Commerson's wild potato</name>
    <name type="synonym">Commerson's nightshade</name>
    <dbReference type="NCBI Taxonomy" id="4109"/>
    <lineage>
        <taxon>Eukaryota</taxon>
        <taxon>Viridiplantae</taxon>
        <taxon>Streptophyta</taxon>
        <taxon>Embryophyta</taxon>
        <taxon>Tracheophyta</taxon>
        <taxon>Spermatophyta</taxon>
        <taxon>Magnoliopsida</taxon>
        <taxon>eudicotyledons</taxon>
        <taxon>Gunneridae</taxon>
        <taxon>Pentapetalae</taxon>
        <taxon>asterids</taxon>
        <taxon>lamiids</taxon>
        <taxon>Solanales</taxon>
        <taxon>Solanaceae</taxon>
        <taxon>Solanoideae</taxon>
        <taxon>Solaneae</taxon>
        <taxon>Solanum</taxon>
    </lineage>
</organism>
<comment type="caution">
    <text evidence="2">The sequence shown here is derived from an EMBL/GenBank/DDBJ whole genome shotgun (WGS) entry which is preliminary data.</text>
</comment>
<dbReference type="AlphaFoldDB" id="A0A9J6AL23"/>
<proteinExistence type="predicted"/>
<keyword evidence="1" id="KW-0472">Membrane</keyword>
<gene>
    <name evidence="2" type="ORF">H5410_010562</name>
</gene>
<feature type="transmembrane region" description="Helical" evidence="1">
    <location>
        <begin position="45"/>
        <end position="68"/>
    </location>
</feature>
<keyword evidence="1" id="KW-1133">Transmembrane helix</keyword>
<name>A0A9J6AL23_SOLCO</name>
<sequence>MSSSISSPSWAKCSFLFLIICTNCGIFSCGKLCNPTPNLCFSSIFISLLFGSLALGLGCFPIVGTLAADTGFEGGALTGEGVDNGDCCRAGGLGGGTGKEGVDALE</sequence>
<evidence type="ECO:0000313" key="2">
    <source>
        <dbReference type="EMBL" id="KAG5625344.1"/>
    </source>
</evidence>
<dbReference type="Proteomes" id="UP000824120">
    <property type="component" value="Chromosome 2"/>
</dbReference>
<feature type="transmembrane region" description="Helical" evidence="1">
    <location>
        <begin position="15"/>
        <end position="33"/>
    </location>
</feature>
<reference evidence="2 3" key="1">
    <citation type="submission" date="2020-09" db="EMBL/GenBank/DDBJ databases">
        <title>De no assembly of potato wild relative species, Solanum commersonii.</title>
        <authorList>
            <person name="Cho K."/>
        </authorList>
    </citation>
    <scope>NUCLEOTIDE SEQUENCE [LARGE SCALE GENOMIC DNA]</scope>
    <source>
        <strain evidence="2">LZ3.2</strain>
        <tissue evidence="2">Leaf</tissue>
    </source>
</reference>
<evidence type="ECO:0000256" key="1">
    <source>
        <dbReference type="SAM" id="Phobius"/>
    </source>
</evidence>
<evidence type="ECO:0000313" key="3">
    <source>
        <dbReference type="Proteomes" id="UP000824120"/>
    </source>
</evidence>
<accession>A0A9J6AL23</accession>
<keyword evidence="1" id="KW-0812">Transmembrane</keyword>
<dbReference type="EMBL" id="JACXVP010000002">
    <property type="protein sequence ID" value="KAG5625344.1"/>
    <property type="molecule type" value="Genomic_DNA"/>
</dbReference>
<protein>
    <submittedName>
        <fullName evidence="2">Uncharacterized protein</fullName>
    </submittedName>
</protein>
<keyword evidence="3" id="KW-1185">Reference proteome</keyword>